<dbReference type="STRING" id="463014.BAU07_22465"/>
<reference evidence="2 3" key="1">
    <citation type="submission" date="2016-06" db="EMBL/GenBank/DDBJ databases">
        <title>Complete genome sequences of Bordetella bronchialis and Bordetella flabilis.</title>
        <authorList>
            <person name="LiPuma J.J."/>
            <person name="Spilker T."/>
        </authorList>
    </citation>
    <scope>NUCLEOTIDE SEQUENCE [LARGE SCALE GENOMIC DNA]</scope>
    <source>
        <strain evidence="2 3">AU10664</strain>
    </source>
</reference>
<proteinExistence type="predicted"/>
<dbReference type="Proteomes" id="UP000091926">
    <property type="component" value="Chromosome"/>
</dbReference>
<dbReference type="RefSeq" id="WP_066662707.1">
    <property type="nucleotide sequence ID" value="NZ_CBCSCL010000042.1"/>
</dbReference>
<dbReference type="OrthoDB" id="8564304at2"/>
<dbReference type="EMBL" id="CP016172">
    <property type="protein sequence ID" value="ANN79514.1"/>
    <property type="molecule type" value="Genomic_DNA"/>
</dbReference>
<dbReference type="AlphaFoldDB" id="A0A193GJS3"/>
<dbReference type="KEGG" id="bfz:BAU07_22465"/>
<protein>
    <submittedName>
        <fullName evidence="2">Uncharacterized protein</fullName>
    </submittedName>
</protein>
<accession>A0A193GJS3</accession>
<evidence type="ECO:0000313" key="3">
    <source>
        <dbReference type="Proteomes" id="UP000091926"/>
    </source>
</evidence>
<keyword evidence="3" id="KW-1185">Reference proteome</keyword>
<evidence type="ECO:0000256" key="1">
    <source>
        <dbReference type="SAM" id="MobiDB-lite"/>
    </source>
</evidence>
<name>A0A193GJS3_9BORD</name>
<sequence>MKKTDLEKNKALKLMGRLNAATPPGRYAGASAPDRREQRRLDQAAGLVPFPVKLRQPLIEALRARAEADGVAVNELINTLLSAALEK</sequence>
<organism evidence="2 3">
    <name type="scientific">Bordetella flabilis</name>
    <dbReference type="NCBI Taxonomy" id="463014"/>
    <lineage>
        <taxon>Bacteria</taxon>
        <taxon>Pseudomonadati</taxon>
        <taxon>Pseudomonadota</taxon>
        <taxon>Betaproteobacteria</taxon>
        <taxon>Burkholderiales</taxon>
        <taxon>Alcaligenaceae</taxon>
        <taxon>Bordetella</taxon>
    </lineage>
</organism>
<feature type="region of interest" description="Disordered" evidence="1">
    <location>
        <begin position="14"/>
        <end position="38"/>
    </location>
</feature>
<gene>
    <name evidence="2" type="ORF">BAU07_22465</name>
</gene>
<evidence type="ECO:0000313" key="2">
    <source>
        <dbReference type="EMBL" id="ANN79514.1"/>
    </source>
</evidence>